<comment type="subunit">
    <text evidence="2">Monomer. Binds 30S ribosomal subunits, but not 50S ribosomal subunits or 70S ribosomes.</text>
</comment>
<comment type="function">
    <text evidence="2">One of several proteins that assist in the late maturation steps of the functional core of the 30S ribosomal subunit. Associates with free 30S ribosomal subunits (but not with 30S subunits that are part of 70S ribosomes or polysomes). Required for efficient processing of 16S rRNA. May interact with the 5'-terminal helix region of 16S rRNA.</text>
</comment>
<organism evidence="4 5">
    <name type="scientific">Saccharibacter floricola DSM 15669</name>
    <dbReference type="NCBI Taxonomy" id="1123227"/>
    <lineage>
        <taxon>Bacteria</taxon>
        <taxon>Pseudomonadati</taxon>
        <taxon>Pseudomonadota</taxon>
        <taxon>Alphaproteobacteria</taxon>
        <taxon>Acetobacterales</taxon>
        <taxon>Acetobacteraceae</taxon>
        <taxon>Saccharibacter</taxon>
    </lineage>
</organism>
<reference evidence="4" key="1">
    <citation type="submission" date="2013-04" db="EMBL/GenBank/DDBJ databases">
        <title>The genome sequencing project of 58 acetic acid bacteria.</title>
        <authorList>
            <person name="Okamoto-Kainuma A."/>
            <person name="Ishikawa M."/>
            <person name="Umino S."/>
            <person name="Koizumi Y."/>
            <person name="Shiwa Y."/>
            <person name="Yoshikawa H."/>
            <person name="Matsutani M."/>
            <person name="Matsushita K."/>
        </authorList>
    </citation>
    <scope>NUCLEOTIDE SEQUENCE</scope>
    <source>
        <strain evidence="4">DSM 15669</strain>
    </source>
</reference>
<dbReference type="InterPro" id="IPR023799">
    <property type="entry name" value="RbfA_dom_sf"/>
</dbReference>
<dbReference type="Pfam" id="PF02033">
    <property type="entry name" value="RBFA"/>
    <property type="match status" value="1"/>
</dbReference>
<dbReference type="PROSITE" id="PS01319">
    <property type="entry name" value="RBFA"/>
    <property type="match status" value="1"/>
</dbReference>
<evidence type="ECO:0000313" key="4">
    <source>
        <dbReference type="EMBL" id="GBQ06088.1"/>
    </source>
</evidence>
<dbReference type="PANTHER" id="PTHR33515">
    <property type="entry name" value="RIBOSOME-BINDING FACTOR A, CHLOROPLASTIC-RELATED"/>
    <property type="match status" value="1"/>
</dbReference>
<comment type="subcellular location">
    <subcellularLocation>
        <location evidence="2">Cytoplasm</location>
    </subcellularLocation>
</comment>
<dbReference type="InterPro" id="IPR020053">
    <property type="entry name" value="Ribosome-bd_factorA_CS"/>
</dbReference>
<protein>
    <recommendedName>
        <fullName evidence="2">Ribosome-binding factor A</fullName>
    </recommendedName>
</protein>
<keyword evidence="2" id="KW-0963">Cytoplasm</keyword>
<feature type="region of interest" description="Disordered" evidence="3">
    <location>
        <begin position="1"/>
        <end position="20"/>
    </location>
</feature>
<dbReference type="HAMAP" id="MF_00003">
    <property type="entry name" value="RbfA"/>
    <property type="match status" value="1"/>
</dbReference>
<evidence type="ECO:0000313" key="5">
    <source>
        <dbReference type="Proteomes" id="UP001062901"/>
    </source>
</evidence>
<evidence type="ECO:0000256" key="1">
    <source>
        <dbReference type="ARBA" id="ARBA00022517"/>
    </source>
</evidence>
<dbReference type="NCBIfam" id="TIGR00082">
    <property type="entry name" value="rbfA"/>
    <property type="match status" value="1"/>
</dbReference>
<evidence type="ECO:0000256" key="3">
    <source>
        <dbReference type="SAM" id="MobiDB-lite"/>
    </source>
</evidence>
<dbReference type="PANTHER" id="PTHR33515:SF1">
    <property type="entry name" value="RIBOSOME-BINDING FACTOR A, CHLOROPLASTIC-RELATED"/>
    <property type="match status" value="1"/>
</dbReference>
<proteinExistence type="inferred from homology"/>
<comment type="similarity">
    <text evidence="2">Belongs to the RbfA family.</text>
</comment>
<gene>
    <name evidence="2" type="primary">rbfA</name>
    <name evidence="4" type="ORF">AA15669_0778</name>
</gene>
<dbReference type="InterPro" id="IPR000238">
    <property type="entry name" value="RbfA"/>
</dbReference>
<dbReference type="Proteomes" id="UP001062901">
    <property type="component" value="Unassembled WGS sequence"/>
</dbReference>
<keyword evidence="5" id="KW-1185">Reference proteome</keyword>
<dbReference type="Gene3D" id="3.30.300.20">
    <property type="match status" value="1"/>
</dbReference>
<keyword evidence="1 2" id="KW-0690">Ribosome biogenesis</keyword>
<dbReference type="RefSeq" id="WP_018979989.1">
    <property type="nucleotide sequence ID" value="NZ_BAQD01000009.1"/>
</dbReference>
<accession>A0ABQ0NY99</accession>
<dbReference type="NCBIfam" id="NF001802">
    <property type="entry name" value="PRK00521.2-5"/>
    <property type="match status" value="1"/>
</dbReference>
<dbReference type="InterPro" id="IPR015946">
    <property type="entry name" value="KH_dom-like_a/b"/>
</dbReference>
<name>A0ABQ0NY99_9PROT</name>
<evidence type="ECO:0000256" key="2">
    <source>
        <dbReference type="HAMAP-Rule" id="MF_00003"/>
    </source>
</evidence>
<sequence length="147" mass="16716">MTQRSPFDVVGPAVDPAEGPSTRQLRVAEEVRHVLADLFTRTEFRDPELYGVSVTVTEVRVSPDFRHATVFVTRLGRDDVHVVLPALKRVSSFLRRGLSRKLRLRTVPELHFQPDVSLDHAMEVEHLLHTPEVQRDLKSDSTSDPED</sequence>
<dbReference type="EMBL" id="BAQD01000009">
    <property type="protein sequence ID" value="GBQ06088.1"/>
    <property type="molecule type" value="Genomic_DNA"/>
</dbReference>
<comment type="caution">
    <text evidence="4">The sequence shown here is derived from an EMBL/GenBank/DDBJ whole genome shotgun (WGS) entry which is preliminary data.</text>
</comment>
<dbReference type="SUPFAM" id="SSF89919">
    <property type="entry name" value="Ribosome-binding factor A, RbfA"/>
    <property type="match status" value="1"/>
</dbReference>